<evidence type="ECO:0000313" key="2">
    <source>
        <dbReference type="EMBL" id="PVY42707.1"/>
    </source>
</evidence>
<gene>
    <name evidence="2" type="ORF">C8D82_11014</name>
    <name evidence="1" type="ORF">HF882_09545</name>
</gene>
<protein>
    <submittedName>
        <fullName evidence="2">Uncharacterized protein</fullName>
    </submittedName>
</protein>
<dbReference type="RefSeq" id="WP_116883624.1">
    <property type="nucleotide sequence ID" value="NZ_CABMMC010000064.1"/>
</dbReference>
<proteinExistence type="predicted"/>
<evidence type="ECO:0000313" key="3">
    <source>
        <dbReference type="Proteomes" id="UP000245959"/>
    </source>
</evidence>
<sequence length="121" mass="13318">MAIKSIKGSSARKPGPGVFDCFAQDLFGNPDVTEWCEVGNRRVSCVVSRNGEESDGGEGFRLGFLESDWRQLGEVSGVTYRRRQYRITAQELDASGLIRNISLKSGEEPQRVAVVYASVSQ</sequence>
<evidence type="ECO:0000313" key="4">
    <source>
        <dbReference type="Proteomes" id="UP000576225"/>
    </source>
</evidence>
<dbReference type="EMBL" id="JABAEW010000015">
    <property type="protein sequence ID" value="NMD86827.1"/>
    <property type="molecule type" value="Genomic_DNA"/>
</dbReference>
<accession>A0A2U1B2F1</accession>
<evidence type="ECO:0000313" key="1">
    <source>
        <dbReference type="EMBL" id="NMD86827.1"/>
    </source>
</evidence>
<organism evidence="2 3">
    <name type="scientific">Victivallis vadensis</name>
    <dbReference type="NCBI Taxonomy" id="172901"/>
    <lineage>
        <taxon>Bacteria</taxon>
        <taxon>Pseudomonadati</taxon>
        <taxon>Lentisphaerota</taxon>
        <taxon>Lentisphaeria</taxon>
        <taxon>Victivallales</taxon>
        <taxon>Victivallaceae</taxon>
        <taxon>Victivallis</taxon>
    </lineage>
</organism>
<keyword evidence="3" id="KW-1185">Reference proteome</keyword>
<comment type="caution">
    <text evidence="2">The sequence shown here is derived from an EMBL/GenBank/DDBJ whole genome shotgun (WGS) entry which is preliminary data.</text>
</comment>
<reference evidence="1 4" key="2">
    <citation type="submission" date="2020-04" db="EMBL/GenBank/DDBJ databases">
        <authorList>
            <person name="Hitch T.C.A."/>
            <person name="Wylensek D."/>
            <person name="Clavel T."/>
        </authorList>
    </citation>
    <scope>NUCLEOTIDE SEQUENCE [LARGE SCALE GENOMIC DNA]</scope>
    <source>
        <strain evidence="1 4">COR2-253-APC-1A</strain>
    </source>
</reference>
<dbReference type="GeneID" id="78294929"/>
<dbReference type="Proteomes" id="UP000245959">
    <property type="component" value="Unassembled WGS sequence"/>
</dbReference>
<dbReference type="Proteomes" id="UP000576225">
    <property type="component" value="Unassembled WGS sequence"/>
</dbReference>
<name>A0A2U1B2F1_9BACT</name>
<dbReference type="AlphaFoldDB" id="A0A2U1B2F1"/>
<reference evidence="2 3" key="1">
    <citation type="submission" date="2018-04" db="EMBL/GenBank/DDBJ databases">
        <title>Genomic Encyclopedia of Type Strains, Phase IV (KMG-IV): sequencing the most valuable type-strain genomes for metagenomic binning, comparative biology and taxonomic classification.</title>
        <authorList>
            <person name="Goeker M."/>
        </authorList>
    </citation>
    <scope>NUCLEOTIDE SEQUENCE [LARGE SCALE GENOMIC DNA]</scope>
    <source>
        <strain evidence="2 3">DSM 14823</strain>
    </source>
</reference>
<dbReference type="OrthoDB" id="7317090at2"/>
<dbReference type="EMBL" id="QEKH01000010">
    <property type="protein sequence ID" value="PVY42707.1"/>
    <property type="molecule type" value="Genomic_DNA"/>
</dbReference>